<reference evidence="1" key="1">
    <citation type="submission" date="2019-08" db="EMBL/GenBank/DDBJ databases">
        <authorList>
            <person name="Kucharzyk K."/>
            <person name="Murdoch R.W."/>
            <person name="Higgins S."/>
            <person name="Loffler F."/>
        </authorList>
    </citation>
    <scope>NUCLEOTIDE SEQUENCE</scope>
</reference>
<protein>
    <submittedName>
        <fullName evidence="1">Uncharacterized protein</fullName>
    </submittedName>
</protein>
<dbReference type="AlphaFoldDB" id="A0A645J4S6"/>
<gene>
    <name evidence="1" type="ORF">SDC9_206151</name>
</gene>
<sequence length="77" mass="8577">MAVHRDDLGNVYGTAAPDAQHTVDFFFLCKFGTLFYAIIRRVGQYFVKGDVCNAGFSDRLQNGLYNTGFINAGIVDY</sequence>
<organism evidence="1">
    <name type="scientific">bioreactor metagenome</name>
    <dbReference type="NCBI Taxonomy" id="1076179"/>
    <lineage>
        <taxon>unclassified sequences</taxon>
        <taxon>metagenomes</taxon>
        <taxon>ecological metagenomes</taxon>
    </lineage>
</organism>
<evidence type="ECO:0000313" key="1">
    <source>
        <dbReference type="EMBL" id="MPN58446.1"/>
    </source>
</evidence>
<accession>A0A645J4S6</accession>
<comment type="caution">
    <text evidence="1">The sequence shown here is derived from an EMBL/GenBank/DDBJ whole genome shotgun (WGS) entry which is preliminary data.</text>
</comment>
<proteinExistence type="predicted"/>
<name>A0A645J4S6_9ZZZZ</name>
<dbReference type="EMBL" id="VSSQ01131133">
    <property type="protein sequence ID" value="MPN58446.1"/>
    <property type="molecule type" value="Genomic_DNA"/>
</dbReference>